<evidence type="ECO:0000256" key="4">
    <source>
        <dbReference type="ARBA" id="ARBA00022723"/>
    </source>
</evidence>
<dbReference type="InterPro" id="IPR000380">
    <property type="entry name" value="Topo_IA"/>
</dbReference>
<dbReference type="SUPFAM" id="SSF56712">
    <property type="entry name" value="Prokaryotic type I DNA topoisomerase"/>
    <property type="match status" value="1"/>
</dbReference>
<dbReference type="InterPro" id="IPR005738">
    <property type="entry name" value="TopoIII"/>
</dbReference>
<dbReference type="InterPro" id="IPR013824">
    <property type="entry name" value="Topo_IA_cen_sub1"/>
</dbReference>
<dbReference type="InterPro" id="IPR013498">
    <property type="entry name" value="Topo_IA_Znf"/>
</dbReference>
<evidence type="ECO:0000259" key="17">
    <source>
        <dbReference type="PROSITE" id="PS50880"/>
    </source>
</evidence>
<dbReference type="InterPro" id="IPR023405">
    <property type="entry name" value="Topo_IA_core_domain"/>
</dbReference>
<proteinExistence type="inferred from homology"/>
<dbReference type="InterPro" id="IPR013497">
    <property type="entry name" value="Topo_IA_cen"/>
</dbReference>
<keyword evidence="11" id="KW-0413">Isomerase</keyword>
<evidence type="ECO:0000256" key="14">
    <source>
        <dbReference type="ARBA" id="ARBA00032235"/>
    </source>
</evidence>
<evidence type="ECO:0000256" key="9">
    <source>
        <dbReference type="ARBA" id="ARBA00023029"/>
    </source>
</evidence>
<dbReference type="Pfam" id="PF01131">
    <property type="entry name" value="Topoisom_bac"/>
    <property type="match status" value="1"/>
</dbReference>
<evidence type="ECO:0000256" key="8">
    <source>
        <dbReference type="ARBA" id="ARBA00022842"/>
    </source>
</evidence>
<evidence type="ECO:0000313" key="19">
    <source>
        <dbReference type="EMBL" id="PXF30451.1"/>
    </source>
</evidence>
<evidence type="ECO:0000256" key="15">
    <source>
        <dbReference type="ARBA" id="ARBA00032877"/>
    </source>
</evidence>
<dbReference type="EMBL" id="LAPT01000076">
    <property type="protein sequence ID" value="PXF30451.1"/>
    <property type="molecule type" value="Genomic_DNA"/>
</dbReference>
<dbReference type="InterPro" id="IPR013826">
    <property type="entry name" value="Topo_IA_cen_sub3"/>
</dbReference>
<evidence type="ECO:0000256" key="2">
    <source>
        <dbReference type="ARBA" id="ARBA00009446"/>
    </source>
</evidence>
<dbReference type="CDD" id="cd00186">
    <property type="entry name" value="TOP1Ac"/>
    <property type="match status" value="1"/>
</dbReference>
<dbReference type="InterPro" id="IPR034144">
    <property type="entry name" value="TOPRIM_TopoIII"/>
</dbReference>
<feature type="region of interest" description="Disordered" evidence="16">
    <location>
        <begin position="456"/>
        <end position="480"/>
    </location>
</feature>
<dbReference type="PROSITE" id="PS00396">
    <property type="entry name" value="TOPO_IA_1"/>
    <property type="match status" value="1"/>
</dbReference>
<organism evidence="19 20">
    <name type="scientific">Pokkaliibacter plantistimulans</name>
    <dbReference type="NCBI Taxonomy" id="1635171"/>
    <lineage>
        <taxon>Bacteria</taxon>
        <taxon>Pseudomonadati</taxon>
        <taxon>Pseudomonadota</taxon>
        <taxon>Gammaproteobacteria</taxon>
        <taxon>Oceanospirillales</taxon>
        <taxon>Balneatrichaceae</taxon>
        <taxon>Pokkaliibacter</taxon>
    </lineage>
</organism>
<evidence type="ECO:0000256" key="5">
    <source>
        <dbReference type="ARBA" id="ARBA00022737"/>
    </source>
</evidence>
<dbReference type="Gene3D" id="1.10.290.10">
    <property type="entry name" value="Topoisomerase I, domain 4"/>
    <property type="match status" value="1"/>
</dbReference>
<dbReference type="SMART" id="SM00493">
    <property type="entry name" value="TOPRIM"/>
    <property type="match status" value="1"/>
</dbReference>
<evidence type="ECO:0000256" key="12">
    <source>
        <dbReference type="ARBA" id="ARBA00030003"/>
    </source>
</evidence>
<evidence type="ECO:0000256" key="3">
    <source>
        <dbReference type="ARBA" id="ARBA00012891"/>
    </source>
</evidence>
<dbReference type="CDD" id="cd03362">
    <property type="entry name" value="TOPRIM_TopoIA_TopoIII"/>
    <property type="match status" value="1"/>
</dbReference>
<sequence length="682" mass="74549">MQLILCEKPSQAKEIASLVGASKRGEGCLLGNGVIVTWCIGHLLRMAEPDELNPDWAEWRLEQLPMIPSEWTMRVDRDKAKQFKAIKSLLSQATSVVIATDAGREGEMIAREILEHCNWRKGPVHRLWTSSQDEATLRKALASLLPGASKEPLYWSALARSRADYIVGMNMTRLYSLLAKQQGYQGVLSVGRVQTPTLALVVARDREIARFVSKPFFDVVITSAGGHGRTFAAQWLPVAQVADEEGRCINGPIAQQLAARLRGQAAQVASVEVKRVREQPPLPFSLSALQQVCDRKFGFGVQQTLDIAQSLYEKHKATTYPRSDCRYLPVAMLDEVKPVLQALAQSDPSLGPLVMQLDSRLRSSVWNDEKVNASDHHAIIPTMGVIDLSAMTEDERRVYELIRLHYLMQFMPAHEYDRTEVMLVALGQQFKAVGKVVAVAGWRALMVKSSASASLSADGAESDEAENSDAGGQELPPLEQGHVCPVTDAQVVEKKTTPPKFFTQGTLIAAMKGIARYVADPRLKAKLSETSGIGTEATRAAIIEGLIKRGFLLSSKRSVRSTDAAQSLIDALPQPLTDPGTTALWEQALSAIEQGQLTLDQFVATQAQWITHLVHEAKQAGRGALQIAATPTQACPLCSAPMRKRSGANGPFWGCTRYPECKGVMDGGGKKKRTRKKAEGAT</sequence>
<dbReference type="NCBIfam" id="NF005829">
    <property type="entry name" value="PRK07726.1"/>
    <property type="match status" value="1"/>
</dbReference>
<keyword evidence="4" id="KW-0479">Metal-binding</keyword>
<protein>
    <recommendedName>
        <fullName evidence="3">DNA topoisomerase</fullName>
        <ecNumber evidence="3">5.6.2.1</ecNumber>
    </recommendedName>
    <alternativeName>
        <fullName evidence="15">Omega-protein</fullName>
    </alternativeName>
    <alternativeName>
        <fullName evidence="14">Relaxing enzyme</fullName>
    </alternativeName>
    <alternativeName>
        <fullName evidence="12">Swivelase</fullName>
    </alternativeName>
    <alternativeName>
        <fullName evidence="13">Untwisting enzyme</fullName>
    </alternativeName>
</protein>
<dbReference type="Pfam" id="PF01751">
    <property type="entry name" value="Toprim"/>
    <property type="match status" value="1"/>
</dbReference>
<evidence type="ECO:0000313" key="20">
    <source>
        <dbReference type="Proteomes" id="UP000248090"/>
    </source>
</evidence>
<dbReference type="PROSITE" id="PS50880">
    <property type="entry name" value="TOPRIM"/>
    <property type="match status" value="1"/>
</dbReference>
<dbReference type="InterPro" id="IPR013825">
    <property type="entry name" value="Topo_IA_cen_sub2"/>
</dbReference>
<gene>
    <name evidence="19" type="ORF">WH50_15415</name>
</gene>
<name>A0ABX5LVT5_9GAMM</name>
<keyword evidence="7" id="KW-0862">Zinc</keyword>
<keyword evidence="20" id="KW-1185">Reference proteome</keyword>
<keyword evidence="5" id="KW-0677">Repeat</keyword>
<dbReference type="Proteomes" id="UP000248090">
    <property type="component" value="Unassembled WGS sequence"/>
</dbReference>
<dbReference type="Pfam" id="PF01396">
    <property type="entry name" value="Zn_ribbon_Top1"/>
    <property type="match status" value="1"/>
</dbReference>
<dbReference type="EC" id="5.6.2.1" evidence="3"/>
<comment type="catalytic activity">
    <reaction evidence="1">
        <text>ATP-independent breakage of single-stranded DNA, followed by passage and rejoining.</text>
        <dbReference type="EC" id="5.6.2.1"/>
    </reaction>
</comment>
<dbReference type="PANTHER" id="PTHR11390">
    <property type="entry name" value="PROKARYOTIC DNA TOPOISOMERASE"/>
    <property type="match status" value="1"/>
</dbReference>
<dbReference type="InterPro" id="IPR006171">
    <property type="entry name" value="TOPRIM_dom"/>
</dbReference>
<dbReference type="SMART" id="SM00436">
    <property type="entry name" value="TOP1Bc"/>
    <property type="match status" value="1"/>
</dbReference>
<evidence type="ECO:0000256" key="1">
    <source>
        <dbReference type="ARBA" id="ARBA00000213"/>
    </source>
</evidence>
<dbReference type="PROSITE" id="PS52039">
    <property type="entry name" value="TOPO_IA_2"/>
    <property type="match status" value="1"/>
</dbReference>
<dbReference type="RefSeq" id="WP_110188128.1">
    <property type="nucleotide sequence ID" value="NZ_LAPT01000076.1"/>
</dbReference>
<dbReference type="PANTHER" id="PTHR11390:SF21">
    <property type="entry name" value="DNA TOPOISOMERASE 3-ALPHA"/>
    <property type="match status" value="1"/>
</dbReference>
<comment type="caution">
    <text evidence="19">The sequence shown here is derived from an EMBL/GenBank/DDBJ whole genome shotgun (WGS) entry which is preliminary data.</text>
</comment>
<dbReference type="Gene3D" id="3.40.50.140">
    <property type="match status" value="1"/>
</dbReference>
<feature type="domain" description="Topo IA-type catalytic" evidence="18">
    <location>
        <begin position="150"/>
        <end position="614"/>
    </location>
</feature>
<dbReference type="InterPro" id="IPR003601">
    <property type="entry name" value="Topo_IA_2"/>
</dbReference>
<keyword evidence="6" id="KW-0863">Zinc-finger</keyword>
<dbReference type="NCBIfam" id="TIGR01056">
    <property type="entry name" value="topB"/>
    <property type="match status" value="1"/>
</dbReference>
<evidence type="ECO:0000256" key="10">
    <source>
        <dbReference type="ARBA" id="ARBA00023125"/>
    </source>
</evidence>
<accession>A0ABX5LVT5</accession>
<dbReference type="SMART" id="SM00437">
    <property type="entry name" value="TOP1Ac"/>
    <property type="match status" value="1"/>
</dbReference>
<dbReference type="Gene3D" id="1.10.460.10">
    <property type="entry name" value="Topoisomerase I, domain 2"/>
    <property type="match status" value="1"/>
</dbReference>
<evidence type="ECO:0000256" key="7">
    <source>
        <dbReference type="ARBA" id="ARBA00022833"/>
    </source>
</evidence>
<evidence type="ECO:0000256" key="6">
    <source>
        <dbReference type="ARBA" id="ARBA00022771"/>
    </source>
</evidence>
<keyword evidence="9" id="KW-0799">Topoisomerase</keyword>
<reference evidence="19 20" key="1">
    <citation type="submission" date="2015-03" db="EMBL/GenBank/DDBJ databases">
        <authorList>
            <person name="Krishnan R."/>
            <person name="Midha S."/>
            <person name="Patil P.B."/>
            <person name="Rameshkumar N."/>
        </authorList>
    </citation>
    <scope>NUCLEOTIDE SEQUENCE [LARGE SCALE GENOMIC DNA]</scope>
    <source>
        <strain evidence="19 20">L1E11</strain>
    </source>
</reference>
<dbReference type="InterPro" id="IPR023406">
    <property type="entry name" value="Topo_IA_AS"/>
</dbReference>
<dbReference type="Gene3D" id="2.70.20.10">
    <property type="entry name" value="Topoisomerase I, domain 3"/>
    <property type="match status" value="1"/>
</dbReference>
<dbReference type="Gene3D" id="3.30.65.10">
    <property type="entry name" value="Bacterial Topoisomerase I, domain 1"/>
    <property type="match status" value="1"/>
</dbReference>
<dbReference type="PRINTS" id="PR00417">
    <property type="entry name" value="PRTPISMRASEI"/>
</dbReference>
<dbReference type="InterPro" id="IPR003602">
    <property type="entry name" value="Topo_IA_DNA-bd_dom"/>
</dbReference>
<evidence type="ECO:0000256" key="11">
    <source>
        <dbReference type="ARBA" id="ARBA00023235"/>
    </source>
</evidence>
<comment type="similarity">
    <text evidence="2">Belongs to the type IA topoisomerase family.</text>
</comment>
<evidence type="ECO:0000259" key="18">
    <source>
        <dbReference type="PROSITE" id="PS52039"/>
    </source>
</evidence>
<evidence type="ECO:0000256" key="16">
    <source>
        <dbReference type="SAM" id="MobiDB-lite"/>
    </source>
</evidence>
<dbReference type="SUPFAM" id="SSF57783">
    <property type="entry name" value="Zinc beta-ribbon"/>
    <property type="match status" value="1"/>
</dbReference>
<evidence type="ECO:0000256" key="13">
    <source>
        <dbReference type="ARBA" id="ARBA00031985"/>
    </source>
</evidence>
<keyword evidence="8" id="KW-0460">Magnesium</keyword>
<feature type="domain" description="Toprim" evidence="17">
    <location>
        <begin position="1"/>
        <end position="135"/>
    </location>
</feature>
<keyword evidence="10" id="KW-0238">DNA-binding</keyword>